<feature type="compositionally biased region" description="Basic residues" evidence="1">
    <location>
        <begin position="480"/>
        <end position="492"/>
    </location>
</feature>
<dbReference type="AlphaFoldDB" id="A0A2G9HHQ8"/>
<dbReference type="PANTHER" id="PTHR36810:SF1">
    <property type="entry name" value="OS05G0232200 PROTEIN"/>
    <property type="match status" value="1"/>
</dbReference>
<proteinExistence type="predicted"/>
<feature type="region of interest" description="Disordered" evidence="1">
    <location>
        <begin position="532"/>
        <end position="566"/>
    </location>
</feature>
<sequence length="566" mass="62793">MPGTIQVTVLEFKGASSSSEPSAKSLIVSMGKTQYQTWDKGDFSFPITKLREDLVVTVLDAGGNEISHADIRTMQIIERGSWDEVFSINDGGHVHMKLQFILNEEERNRIRIVRESAMKKKLETNPNIILKPSETVSSEETSTKNEHKVPDSCKGFVEIDVMSPKVEASQAGLPSNSATSSAVTQSTHQKKEESILESTIPNTTDGSEGATPSSPQVHERVDIRSNVEKGSSSKLSGLVISELKNDPIQKSQNQGPLEKTPSNVRKMISAFEINQLQEVKTLMKRSPSAPSNLNRFRKEPFEDREQKEEKSYRKFNHFAEAPKELDSREKIVREMENSPVDIMRQSTSERATSSGRMLEEQSPVGGAYKLSSKLISSSETPVAEGSGGGRGIGLKGSTVIDIQVVSNPKRKSLEYYKGECYSTQSSGMWIFPDNTRRLCITTAGKQVMNIVGNQRKEAKALQPKKISSEPQVLEKNPMRGTKHKMEKNRKGVTKQPESGHGSSPDGLSRGVVGQVIKIAVILGFGALVLLTRQKEPRKKQKEQNDDLFPVPDYIDKRTTKPWPLQQ</sequence>
<dbReference type="EMBL" id="NKXS01001791">
    <property type="protein sequence ID" value="PIN16830.1"/>
    <property type="molecule type" value="Genomic_DNA"/>
</dbReference>
<organism evidence="3 4">
    <name type="scientific">Handroanthus impetiginosus</name>
    <dbReference type="NCBI Taxonomy" id="429701"/>
    <lineage>
        <taxon>Eukaryota</taxon>
        <taxon>Viridiplantae</taxon>
        <taxon>Streptophyta</taxon>
        <taxon>Embryophyta</taxon>
        <taxon>Tracheophyta</taxon>
        <taxon>Spermatophyta</taxon>
        <taxon>Magnoliopsida</taxon>
        <taxon>eudicotyledons</taxon>
        <taxon>Gunneridae</taxon>
        <taxon>Pentapetalae</taxon>
        <taxon>asterids</taxon>
        <taxon>lamiids</taxon>
        <taxon>Lamiales</taxon>
        <taxon>Bignoniaceae</taxon>
        <taxon>Crescentiina</taxon>
        <taxon>Tabebuia alliance</taxon>
        <taxon>Handroanthus</taxon>
    </lineage>
</organism>
<evidence type="ECO:0000313" key="3">
    <source>
        <dbReference type="EMBL" id="PIN16830.1"/>
    </source>
</evidence>
<protein>
    <submittedName>
        <fullName evidence="3">Uncharacterized protein</fullName>
    </submittedName>
</protein>
<name>A0A2G9HHQ8_9LAMI</name>
<evidence type="ECO:0000256" key="1">
    <source>
        <dbReference type="SAM" id="MobiDB-lite"/>
    </source>
</evidence>
<dbReference type="STRING" id="429701.A0A2G9HHQ8"/>
<feature type="region of interest" description="Disordered" evidence="1">
    <location>
        <begin position="167"/>
        <end position="234"/>
    </location>
</feature>
<keyword evidence="4" id="KW-1185">Reference proteome</keyword>
<feature type="region of interest" description="Disordered" evidence="1">
    <location>
        <begin position="455"/>
        <end position="508"/>
    </location>
</feature>
<accession>A0A2G9HHQ8</accession>
<gene>
    <name evidence="3" type="ORF">CDL12_10515</name>
</gene>
<dbReference type="PANTHER" id="PTHR36810">
    <property type="entry name" value="BNACNNG47150D PROTEIN"/>
    <property type="match status" value="1"/>
</dbReference>
<dbReference type="Proteomes" id="UP000231279">
    <property type="component" value="Unassembled WGS sequence"/>
</dbReference>
<feature type="compositionally biased region" description="Polar residues" evidence="1">
    <location>
        <begin position="172"/>
        <end position="187"/>
    </location>
</feature>
<feature type="compositionally biased region" description="Basic and acidic residues" evidence="1">
    <location>
        <begin position="217"/>
        <end position="227"/>
    </location>
</feature>
<evidence type="ECO:0000313" key="4">
    <source>
        <dbReference type="Proteomes" id="UP000231279"/>
    </source>
</evidence>
<keyword evidence="2" id="KW-1133">Transmembrane helix</keyword>
<feature type="compositionally biased region" description="Polar residues" evidence="1">
    <location>
        <begin position="196"/>
        <end position="216"/>
    </location>
</feature>
<feature type="transmembrane region" description="Helical" evidence="2">
    <location>
        <begin position="511"/>
        <end position="531"/>
    </location>
</feature>
<comment type="caution">
    <text evidence="3">The sequence shown here is derived from an EMBL/GenBank/DDBJ whole genome shotgun (WGS) entry which is preliminary data.</text>
</comment>
<reference evidence="4" key="1">
    <citation type="journal article" date="2018" name="Gigascience">
        <title>Genome assembly of the Pink Ipe (Handroanthus impetiginosus, Bignoniaceae), a highly valued, ecologically keystone Neotropical timber forest tree.</title>
        <authorList>
            <person name="Silva-Junior O.B."/>
            <person name="Grattapaglia D."/>
            <person name="Novaes E."/>
            <person name="Collevatti R.G."/>
        </authorList>
    </citation>
    <scope>NUCLEOTIDE SEQUENCE [LARGE SCALE GENOMIC DNA]</scope>
    <source>
        <strain evidence="4">cv. UFG-1</strain>
    </source>
</reference>
<keyword evidence="2" id="KW-0812">Transmembrane</keyword>
<keyword evidence="2" id="KW-0472">Membrane</keyword>
<dbReference type="OrthoDB" id="1939272at2759"/>
<evidence type="ECO:0000256" key="2">
    <source>
        <dbReference type="SAM" id="Phobius"/>
    </source>
</evidence>